<dbReference type="PANTHER" id="PTHR46967:SF2">
    <property type="entry name" value="SUSHI, VON WILLEBRAND FACTOR TYPE A, EGF AND PENTRAXIN DOMAIN-CONTAINING PROTEIN 1-LIKE"/>
    <property type="match status" value="1"/>
</dbReference>
<proteinExistence type="predicted"/>
<accession>A0A8S3FIR1</accession>
<dbReference type="PANTHER" id="PTHR46967">
    <property type="entry name" value="INSULIN-LIKE GROWTH FACTOR BINDING PROTEIN,N-TERMINAL"/>
    <property type="match status" value="1"/>
</dbReference>
<name>A0A8S3FIR1_9BILA</name>
<organism evidence="1 2">
    <name type="scientific">Rotaria magnacalcarata</name>
    <dbReference type="NCBI Taxonomy" id="392030"/>
    <lineage>
        <taxon>Eukaryota</taxon>
        <taxon>Metazoa</taxon>
        <taxon>Spiralia</taxon>
        <taxon>Gnathifera</taxon>
        <taxon>Rotifera</taxon>
        <taxon>Eurotatoria</taxon>
        <taxon>Bdelloidea</taxon>
        <taxon>Philodinida</taxon>
        <taxon>Philodinidae</taxon>
        <taxon>Rotaria</taxon>
    </lineage>
</organism>
<reference evidence="1" key="1">
    <citation type="submission" date="2021-02" db="EMBL/GenBank/DDBJ databases">
        <authorList>
            <person name="Nowell W R."/>
        </authorList>
    </citation>
    <scope>NUCLEOTIDE SEQUENCE</scope>
</reference>
<dbReference type="Gene3D" id="2.10.50.10">
    <property type="entry name" value="Tumor Necrosis Factor Receptor, subunit A, domain 2"/>
    <property type="match status" value="1"/>
</dbReference>
<dbReference type="SUPFAM" id="SSF57184">
    <property type="entry name" value="Growth factor receptor domain"/>
    <property type="match status" value="1"/>
</dbReference>
<dbReference type="EMBL" id="CAJOBH010244902">
    <property type="protein sequence ID" value="CAF5121732.1"/>
    <property type="molecule type" value="Genomic_DNA"/>
</dbReference>
<sequence>MKNERIRPVAPVQQALFGSEYSSTHVFVVIFINNCLHFTASNYTSIIFLGHYSSAGQISRKQCPSGSYATKNGSAKCDICPVGHHCVKTNESPKPCSPGTFNDLNGQVSCRACADGNYSAYPGAVVCDLCPIGSYCDEKDEPPKPCPAGFFCLEGQTVGTPCPTGYQTTLTGQSYCRICSP</sequence>
<feature type="non-terminal residue" evidence="1">
    <location>
        <position position="181"/>
    </location>
</feature>
<evidence type="ECO:0000313" key="1">
    <source>
        <dbReference type="EMBL" id="CAF5121732.1"/>
    </source>
</evidence>
<dbReference type="SMART" id="SM01411">
    <property type="entry name" value="Ephrin_rec_like"/>
    <property type="match status" value="3"/>
</dbReference>
<dbReference type="AlphaFoldDB" id="A0A8S3FIR1"/>
<gene>
    <name evidence="1" type="ORF">BYL167_LOCUS67168</name>
</gene>
<evidence type="ECO:0008006" key="3">
    <source>
        <dbReference type="Google" id="ProtNLM"/>
    </source>
</evidence>
<dbReference type="InterPro" id="IPR009030">
    <property type="entry name" value="Growth_fac_rcpt_cys_sf"/>
</dbReference>
<protein>
    <recommendedName>
        <fullName evidence="3">Tyrosine-protein kinase ephrin type A/B receptor-like domain-containing protein</fullName>
    </recommendedName>
</protein>
<comment type="caution">
    <text evidence="1">The sequence shown here is derived from an EMBL/GenBank/DDBJ whole genome shotgun (WGS) entry which is preliminary data.</text>
</comment>
<evidence type="ECO:0000313" key="2">
    <source>
        <dbReference type="Proteomes" id="UP000681967"/>
    </source>
</evidence>
<dbReference type="Proteomes" id="UP000681967">
    <property type="component" value="Unassembled WGS sequence"/>
</dbReference>